<dbReference type="PRINTS" id="PR00094">
    <property type="entry name" value="ADENYLTKNASE"/>
</dbReference>
<dbReference type="CDD" id="cd01428">
    <property type="entry name" value="ADK"/>
    <property type="match status" value="1"/>
</dbReference>
<dbReference type="PROSITE" id="PS00018">
    <property type="entry name" value="EF_HAND_1"/>
    <property type="match status" value="3"/>
</dbReference>
<keyword evidence="3" id="KW-0547">Nucleotide-binding</keyword>
<evidence type="ECO:0000256" key="1">
    <source>
        <dbReference type="ARBA" id="ARBA00022679"/>
    </source>
</evidence>
<feature type="domain" description="EF-hand" evidence="8">
    <location>
        <begin position="205"/>
        <end position="240"/>
    </location>
</feature>
<accession>D7G1Y4</accession>
<dbReference type="InterPro" id="IPR011992">
    <property type="entry name" value="EF-hand-dom_pair"/>
</dbReference>
<evidence type="ECO:0000256" key="4">
    <source>
        <dbReference type="ARBA" id="ARBA00022777"/>
    </source>
</evidence>
<dbReference type="InterPro" id="IPR027417">
    <property type="entry name" value="P-loop_NTPase"/>
</dbReference>
<dbReference type="PANTHER" id="PTHR23359">
    <property type="entry name" value="NUCLEOTIDE KINASE"/>
    <property type="match status" value="1"/>
</dbReference>
<dbReference type="OMA" id="ELMMSAT"/>
<keyword evidence="5" id="KW-0106">Calcium</keyword>
<feature type="compositionally biased region" description="Low complexity" evidence="7">
    <location>
        <begin position="484"/>
        <end position="493"/>
    </location>
</feature>
<dbReference type="EMBL" id="FN649743">
    <property type="protein sequence ID" value="CBJ48710.1"/>
    <property type="molecule type" value="Genomic_DNA"/>
</dbReference>
<proteinExistence type="inferred from homology"/>
<dbReference type="GO" id="GO:0005524">
    <property type="term" value="F:ATP binding"/>
    <property type="evidence" value="ECO:0007669"/>
    <property type="project" value="InterPro"/>
</dbReference>
<dbReference type="Gene3D" id="1.10.238.10">
    <property type="entry name" value="EF-hand"/>
    <property type="match status" value="1"/>
</dbReference>
<dbReference type="STRING" id="2880.D7G1Y4"/>
<evidence type="ECO:0000256" key="7">
    <source>
        <dbReference type="SAM" id="MobiDB-lite"/>
    </source>
</evidence>
<keyword evidence="4 6" id="KW-0418">Kinase</keyword>
<evidence type="ECO:0000256" key="6">
    <source>
        <dbReference type="RuleBase" id="RU003330"/>
    </source>
</evidence>
<keyword evidence="1 6" id="KW-0808">Transferase</keyword>
<gene>
    <name evidence="9" type="ORF">Esi_0046_0098</name>
</gene>
<evidence type="ECO:0000256" key="3">
    <source>
        <dbReference type="ARBA" id="ARBA00022741"/>
    </source>
</evidence>
<dbReference type="PROSITE" id="PS50222">
    <property type="entry name" value="EF_HAND_2"/>
    <property type="match status" value="3"/>
</dbReference>
<evidence type="ECO:0000259" key="8">
    <source>
        <dbReference type="PROSITE" id="PS50222"/>
    </source>
</evidence>
<feature type="domain" description="EF-hand" evidence="8">
    <location>
        <begin position="132"/>
        <end position="167"/>
    </location>
</feature>
<dbReference type="Gene3D" id="3.40.50.300">
    <property type="entry name" value="P-loop containing nucleotide triphosphate hydrolases"/>
    <property type="match status" value="1"/>
</dbReference>
<sequence>MMLPRRIAGGCLRLGGIGARYTEQRLSSFRTDSLATERFFTQTTSPVAAARSGHGDGYANHRRSYAMEGNSSVAAGGRNITSTAREELMMSATERAVAANLFFSFGTVGEDGEVTLQPHDLSRMLQSMGVVVSEDKLSQMVSRADKDATGCISEDDFLEAFDWLMSQGQDERDYMAIFNMLDKDQNGYVDVDELTNLHSTTKERLTVVEAKKILEVADTNGDGRMNYEEFLKLMTEHTILGWKLLTTFRVIFVMGGPASGKGTICAEVVKRANAVHVSSGDLLRDEVQRQTPLGLQVAERMKEGRLVDASTVLALLEKFLTLHPGKHVLLDGFPRSLDNARDWARLFGPPEACIRINCPDEVMASRIVERGKGSGRADDHAGAAQVRIDTYHQQSSGPSRYFESIGLKCVDLDGTLSVRENTQYLLNLPMLSSICYRHVHEARSKPNAPPSEKPGRYFDPAVRESGASQLGVGSPIPPTPAPPAAAAAPGPRM</sequence>
<name>D7G1Y4_ECTSI</name>
<dbReference type="PROSITE" id="PS00113">
    <property type="entry name" value="ADENYLATE_KINASE"/>
    <property type="match status" value="1"/>
</dbReference>
<dbReference type="EMBL" id="FN648663">
    <property type="protein sequence ID" value="CBJ48710.1"/>
    <property type="molecule type" value="Genomic_DNA"/>
</dbReference>
<dbReference type="SUPFAM" id="SSF47473">
    <property type="entry name" value="EF-hand"/>
    <property type="match status" value="1"/>
</dbReference>
<dbReference type="InterPro" id="IPR002048">
    <property type="entry name" value="EF_hand_dom"/>
</dbReference>
<dbReference type="eggNOG" id="KOG0027">
    <property type="taxonomic scope" value="Eukaryota"/>
</dbReference>
<feature type="region of interest" description="Disordered" evidence="7">
    <location>
        <begin position="442"/>
        <end position="493"/>
    </location>
</feature>
<evidence type="ECO:0000313" key="10">
    <source>
        <dbReference type="Proteomes" id="UP000002630"/>
    </source>
</evidence>
<keyword evidence="2" id="KW-0677">Repeat</keyword>
<dbReference type="Pfam" id="PF13499">
    <property type="entry name" value="EF-hand_7"/>
    <property type="match status" value="1"/>
</dbReference>
<dbReference type="InterPro" id="IPR018247">
    <property type="entry name" value="EF_Hand_1_Ca_BS"/>
</dbReference>
<dbReference type="AlphaFoldDB" id="D7G1Y4"/>
<feature type="domain" description="EF-hand" evidence="8">
    <location>
        <begin position="169"/>
        <end position="204"/>
    </location>
</feature>
<dbReference type="GO" id="GO:0005509">
    <property type="term" value="F:calcium ion binding"/>
    <property type="evidence" value="ECO:0007669"/>
    <property type="project" value="InterPro"/>
</dbReference>
<dbReference type="eggNOG" id="KOG3079">
    <property type="taxonomic scope" value="Eukaryota"/>
</dbReference>
<organism evidence="9 10">
    <name type="scientific">Ectocarpus siliculosus</name>
    <name type="common">Brown alga</name>
    <name type="synonym">Conferva siliculosa</name>
    <dbReference type="NCBI Taxonomy" id="2880"/>
    <lineage>
        <taxon>Eukaryota</taxon>
        <taxon>Sar</taxon>
        <taxon>Stramenopiles</taxon>
        <taxon>Ochrophyta</taxon>
        <taxon>PX clade</taxon>
        <taxon>Phaeophyceae</taxon>
        <taxon>Ectocarpales</taxon>
        <taxon>Ectocarpaceae</taxon>
        <taxon>Ectocarpus</taxon>
    </lineage>
</organism>
<dbReference type="InParanoid" id="D7G1Y4"/>
<dbReference type="GO" id="GO:0006139">
    <property type="term" value="P:nucleobase-containing compound metabolic process"/>
    <property type="evidence" value="ECO:0007669"/>
    <property type="project" value="InterPro"/>
</dbReference>
<comment type="similarity">
    <text evidence="6">Belongs to the adenylate kinase family.</text>
</comment>
<dbReference type="FunFam" id="1.10.238.10:FF:000003">
    <property type="entry name" value="Calmodulin A"/>
    <property type="match status" value="1"/>
</dbReference>
<dbReference type="Pfam" id="PF13833">
    <property type="entry name" value="EF-hand_8"/>
    <property type="match status" value="1"/>
</dbReference>
<dbReference type="InterPro" id="IPR000850">
    <property type="entry name" value="Adenylat/UMP-CMP_kin"/>
</dbReference>
<dbReference type="CDD" id="cd00051">
    <property type="entry name" value="EFh"/>
    <property type="match status" value="3"/>
</dbReference>
<dbReference type="InterPro" id="IPR033690">
    <property type="entry name" value="Adenylat_kinase_CS"/>
</dbReference>
<dbReference type="HAMAP" id="MF_00235">
    <property type="entry name" value="Adenylate_kinase_Adk"/>
    <property type="match status" value="1"/>
</dbReference>
<dbReference type="GO" id="GO:0019205">
    <property type="term" value="F:nucleobase-containing compound kinase activity"/>
    <property type="evidence" value="ECO:0007669"/>
    <property type="project" value="InterPro"/>
</dbReference>
<dbReference type="OrthoDB" id="442176at2759"/>
<evidence type="ECO:0000256" key="2">
    <source>
        <dbReference type="ARBA" id="ARBA00022737"/>
    </source>
</evidence>
<evidence type="ECO:0000313" key="9">
    <source>
        <dbReference type="EMBL" id="CBJ48710.1"/>
    </source>
</evidence>
<dbReference type="SUPFAM" id="SSF52540">
    <property type="entry name" value="P-loop containing nucleoside triphosphate hydrolases"/>
    <property type="match status" value="1"/>
</dbReference>
<reference evidence="9 10" key="1">
    <citation type="journal article" date="2010" name="Nature">
        <title>The Ectocarpus genome and the independent evolution of multicellularity in brown algae.</title>
        <authorList>
            <person name="Cock J.M."/>
            <person name="Sterck L."/>
            <person name="Rouze P."/>
            <person name="Scornet D."/>
            <person name="Allen A.E."/>
            <person name="Amoutzias G."/>
            <person name="Anthouard V."/>
            <person name="Artiguenave F."/>
            <person name="Aury J.M."/>
            <person name="Badger J.H."/>
            <person name="Beszteri B."/>
            <person name="Billiau K."/>
            <person name="Bonnet E."/>
            <person name="Bothwell J.H."/>
            <person name="Bowler C."/>
            <person name="Boyen C."/>
            <person name="Brownlee C."/>
            <person name="Carrano C.J."/>
            <person name="Charrier B."/>
            <person name="Cho G.Y."/>
            <person name="Coelho S.M."/>
            <person name="Collen J."/>
            <person name="Corre E."/>
            <person name="Da Silva C."/>
            <person name="Delage L."/>
            <person name="Delaroque N."/>
            <person name="Dittami S.M."/>
            <person name="Doulbeau S."/>
            <person name="Elias M."/>
            <person name="Farnham G."/>
            <person name="Gachon C.M."/>
            <person name="Gschloessl B."/>
            <person name="Heesch S."/>
            <person name="Jabbari K."/>
            <person name="Jubin C."/>
            <person name="Kawai H."/>
            <person name="Kimura K."/>
            <person name="Kloareg B."/>
            <person name="Kupper F.C."/>
            <person name="Lang D."/>
            <person name="Le Bail A."/>
            <person name="Leblanc C."/>
            <person name="Lerouge P."/>
            <person name="Lohr M."/>
            <person name="Lopez P.J."/>
            <person name="Martens C."/>
            <person name="Maumus F."/>
            <person name="Michel G."/>
            <person name="Miranda-Saavedra D."/>
            <person name="Morales J."/>
            <person name="Moreau H."/>
            <person name="Motomura T."/>
            <person name="Nagasato C."/>
            <person name="Napoli C.A."/>
            <person name="Nelson D.R."/>
            <person name="Nyvall-Collen P."/>
            <person name="Peters A.F."/>
            <person name="Pommier C."/>
            <person name="Potin P."/>
            <person name="Poulain J."/>
            <person name="Quesneville H."/>
            <person name="Read B."/>
            <person name="Rensing S.A."/>
            <person name="Ritter A."/>
            <person name="Rousvoal S."/>
            <person name="Samanta M."/>
            <person name="Samson G."/>
            <person name="Schroeder D.C."/>
            <person name="Segurens B."/>
            <person name="Strittmatter M."/>
            <person name="Tonon T."/>
            <person name="Tregear J.W."/>
            <person name="Valentin K."/>
            <person name="von Dassow P."/>
            <person name="Yamagishi T."/>
            <person name="Van de Peer Y."/>
            <person name="Wincker P."/>
        </authorList>
    </citation>
    <scope>NUCLEOTIDE SEQUENCE [LARGE SCALE GENOMIC DNA]</scope>
    <source>
        <strain evidence="10">Ec32 / CCAP1310/4</strain>
    </source>
</reference>
<protein>
    <submittedName>
        <fullName evidence="9">N/a</fullName>
    </submittedName>
</protein>
<keyword evidence="10" id="KW-1185">Reference proteome</keyword>
<dbReference type="SMART" id="SM00054">
    <property type="entry name" value="EFh"/>
    <property type="match status" value="3"/>
</dbReference>
<dbReference type="Proteomes" id="UP000002630">
    <property type="component" value="Linkage Group LG18"/>
</dbReference>
<evidence type="ECO:0000256" key="5">
    <source>
        <dbReference type="ARBA" id="ARBA00022837"/>
    </source>
</evidence>
<dbReference type="Pfam" id="PF00406">
    <property type="entry name" value="ADK"/>
    <property type="match status" value="1"/>
</dbReference>